<keyword evidence="1" id="KW-1133">Transmembrane helix</keyword>
<dbReference type="EMBL" id="SHKX01000012">
    <property type="protein sequence ID" value="RZU44959.1"/>
    <property type="molecule type" value="Genomic_DNA"/>
</dbReference>
<sequence>MKMEGTLSQWDSRSGTGIITPVHGHHTFTVTRADFPKGMNPRLGEELLFETATGPDGLPCAKSVTRPEHATPPVLDVFAGQLPPPLAKQKRTGIPAIIVISIVAAFGFYLFAHKDPEPAPAVSDLRGTEISTVDQWKEKIRLLLKKLLASDAKTDHKDTAP</sequence>
<keyword evidence="1" id="KW-0812">Transmembrane</keyword>
<evidence type="ECO:0000313" key="2">
    <source>
        <dbReference type="EMBL" id="RZU44959.1"/>
    </source>
</evidence>
<dbReference type="RefSeq" id="WP_130412842.1">
    <property type="nucleotide sequence ID" value="NZ_SHKX01000012.1"/>
</dbReference>
<organism evidence="2 3">
    <name type="scientific">Fluviicoccus keumensis</name>
    <dbReference type="NCBI Taxonomy" id="1435465"/>
    <lineage>
        <taxon>Bacteria</taxon>
        <taxon>Pseudomonadati</taxon>
        <taxon>Pseudomonadota</taxon>
        <taxon>Gammaproteobacteria</taxon>
        <taxon>Moraxellales</taxon>
        <taxon>Moraxellaceae</taxon>
        <taxon>Fluviicoccus</taxon>
    </lineage>
</organism>
<evidence type="ECO:0008006" key="4">
    <source>
        <dbReference type="Google" id="ProtNLM"/>
    </source>
</evidence>
<proteinExistence type="predicted"/>
<keyword evidence="3" id="KW-1185">Reference proteome</keyword>
<name>A0A4Q7Z5M6_9GAMM</name>
<accession>A0A4Q7Z5M6</accession>
<comment type="caution">
    <text evidence="2">The sequence shown here is derived from an EMBL/GenBank/DDBJ whole genome shotgun (WGS) entry which is preliminary data.</text>
</comment>
<keyword evidence="1" id="KW-0472">Membrane</keyword>
<reference evidence="2 3" key="1">
    <citation type="submission" date="2019-02" db="EMBL/GenBank/DDBJ databases">
        <title>Genomic Encyclopedia of Type Strains, Phase IV (KMG-IV): sequencing the most valuable type-strain genomes for metagenomic binning, comparative biology and taxonomic classification.</title>
        <authorList>
            <person name="Goeker M."/>
        </authorList>
    </citation>
    <scope>NUCLEOTIDE SEQUENCE [LARGE SCALE GENOMIC DNA]</scope>
    <source>
        <strain evidence="2 3">DSM 105135</strain>
    </source>
</reference>
<evidence type="ECO:0000313" key="3">
    <source>
        <dbReference type="Proteomes" id="UP000292423"/>
    </source>
</evidence>
<dbReference type="AlphaFoldDB" id="A0A4Q7Z5M6"/>
<dbReference type="OrthoDB" id="72963at2"/>
<protein>
    <recommendedName>
        <fullName evidence="4">Cold shock CspA family protein</fullName>
    </recommendedName>
</protein>
<dbReference type="Proteomes" id="UP000292423">
    <property type="component" value="Unassembled WGS sequence"/>
</dbReference>
<gene>
    <name evidence="2" type="ORF">EV700_1763</name>
</gene>
<feature type="transmembrane region" description="Helical" evidence="1">
    <location>
        <begin position="93"/>
        <end position="112"/>
    </location>
</feature>
<evidence type="ECO:0000256" key="1">
    <source>
        <dbReference type="SAM" id="Phobius"/>
    </source>
</evidence>